<evidence type="ECO:0000313" key="2">
    <source>
        <dbReference type="EMBL" id="KAJ1213722.1"/>
    </source>
</evidence>
<keyword evidence="3" id="KW-1185">Reference proteome</keyword>
<evidence type="ECO:0000313" key="3">
    <source>
        <dbReference type="Proteomes" id="UP001066276"/>
    </source>
</evidence>
<protein>
    <submittedName>
        <fullName evidence="2">Uncharacterized protein</fullName>
    </submittedName>
</protein>
<dbReference type="AlphaFoldDB" id="A0AAV7WM68"/>
<organism evidence="2 3">
    <name type="scientific">Pleurodeles waltl</name>
    <name type="common">Iberian ribbed newt</name>
    <dbReference type="NCBI Taxonomy" id="8319"/>
    <lineage>
        <taxon>Eukaryota</taxon>
        <taxon>Metazoa</taxon>
        <taxon>Chordata</taxon>
        <taxon>Craniata</taxon>
        <taxon>Vertebrata</taxon>
        <taxon>Euteleostomi</taxon>
        <taxon>Amphibia</taxon>
        <taxon>Batrachia</taxon>
        <taxon>Caudata</taxon>
        <taxon>Salamandroidea</taxon>
        <taxon>Salamandridae</taxon>
        <taxon>Pleurodelinae</taxon>
        <taxon>Pleurodeles</taxon>
    </lineage>
</organism>
<sequence length="137" mass="15743">MELQTAKIEMIMKELEKFKDVEDAKDQLNKMEKALQKYKEEIIEQKARKFTRDKLDYQYGRIYTFAKQYDGLRSKNKLETLKSPLLSESDISLDPGSNADEATVKIGFQRELCLVHMTTLQGGRTGQQMDSRGGNVG</sequence>
<evidence type="ECO:0000256" key="1">
    <source>
        <dbReference type="SAM" id="Coils"/>
    </source>
</evidence>
<feature type="coiled-coil region" evidence="1">
    <location>
        <begin position="21"/>
        <end position="48"/>
    </location>
</feature>
<name>A0AAV7WM68_PLEWA</name>
<keyword evidence="1" id="KW-0175">Coiled coil</keyword>
<proteinExistence type="predicted"/>
<accession>A0AAV7WM68</accession>
<reference evidence="2" key="1">
    <citation type="journal article" date="2022" name="bioRxiv">
        <title>Sequencing and chromosome-scale assembly of the giantPleurodeles waltlgenome.</title>
        <authorList>
            <person name="Brown T."/>
            <person name="Elewa A."/>
            <person name="Iarovenko S."/>
            <person name="Subramanian E."/>
            <person name="Araus A.J."/>
            <person name="Petzold A."/>
            <person name="Susuki M."/>
            <person name="Suzuki K.-i.T."/>
            <person name="Hayashi T."/>
            <person name="Toyoda A."/>
            <person name="Oliveira C."/>
            <person name="Osipova E."/>
            <person name="Leigh N.D."/>
            <person name="Simon A."/>
            <person name="Yun M.H."/>
        </authorList>
    </citation>
    <scope>NUCLEOTIDE SEQUENCE</scope>
    <source>
        <strain evidence="2">20211129_DDA</strain>
        <tissue evidence="2">Liver</tissue>
    </source>
</reference>
<comment type="caution">
    <text evidence="2">The sequence shown here is derived from an EMBL/GenBank/DDBJ whole genome shotgun (WGS) entry which is preliminary data.</text>
</comment>
<gene>
    <name evidence="2" type="ORF">NDU88_001354</name>
</gene>
<dbReference type="EMBL" id="JANPWB010000001">
    <property type="protein sequence ID" value="KAJ1213722.1"/>
    <property type="molecule type" value="Genomic_DNA"/>
</dbReference>
<dbReference type="Proteomes" id="UP001066276">
    <property type="component" value="Chromosome 1_1"/>
</dbReference>